<evidence type="ECO:0000313" key="3">
    <source>
        <dbReference type="Proteomes" id="UP000621670"/>
    </source>
</evidence>
<comment type="caution">
    <text evidence="2">The sequence shown here is derived from an EMBL/GenBank/DDBJ whole genome shotgun (WGS) entry which is preliminary data.</text>
</comment>
<feature type="transmembrane region" description="Helical" evidence="1">
    <location>
        <begin position="46"/>
        <end position="62"/>
    </location>
</feature>
<proteinExistence type="predicted"/>
<gene>
    <name evidence="2" type="ORF">H8R26_01560</name>
</gene>
<evidence type="ECO:0000313" key="2">
    <source>
        <dbReference type="EMBL" id="MBC5862098.1"/>
    </source>
</evidence>
<protein>
    <submittedName>
        <fullName evidence="2">Uncharacterized protein</fullName>
    </submittedName>
</protein>
<keyword evidence="1" id="KW-1133">Transmembrane helix</keyword>
<sequence>MSERWKYQIKMGGIWGLFMTVFNVLFDLKETPLAAQVTTPAFYLKAVAYILVGIFVLGYYTWKSKQKQNL</sequence>
<keyword evidence="1" id="KW-0812">Transmembrane</keyword>
<organism evidence="2 3">
    <name type="scientific">Flavobacterium turcicum</name>
    <dbReference type="NCBI Taxonomy" id="2764718"/>
    <lineage>
        <taxon>Bacteria</taxon>
        <taxon>Pseudomonadati</taxon>
        <taxon>Bacteroidota</taxon>
        <taxon>Flavobacteriia</taxon>
        <taxon>Flavobacteriales</taxon>
        <taxon>Flavobacteriaceae</taxon>
        <taxon>Flavobacterium</taxon>
    </lineage>
</organism>
<feature type="transmembrane region" description="Helical" evidence="1">
    <location>
        <begin position="7"/>
        <end position="26"/>
    </location>
</feature>
<evidence type="ECO:0000256" key="1">
    <source>
        <dbReference type="SAM" id="Phobius"/>
    </source>
</evidence>
<name>A0ABR7JC94_9FLAO</name>
<reference evidence="2 3" key="1">
    <citation type="submission" date="2020-08" db="EMBL/GenBank/DDBJ databases">
        <title>Description of novel Flavobacterium F-400 isolate.</title>
        <authorList>
            <person name="Saticioglu I."/>
            <person name="Duman M."/>
            <person name="Altun S."/>
        </authorList>
    </citation>
    <scope>NUCLEOTIDE SEQUENCE [LARGE SCALE GENOMIC DNA]</scope>
    <source>
        <strain evidence="2 3">F-400</strain>
    </source>
</reference>
<dbReference type="EMBL" id="JACRUM010000001">
    <property type="protein sequence ID" value="MBC5862098.1"/>
    <property type="molecule type" value="Genomic_DNA"/>
</dbReference>
<keyword evidence="3" id="KW-1185">Reference proteome</keyword>
<dbReference type="Proteomes" id="UP000621670">
    <property type="component" value="Unassembled WGS sequence"/>
</dbReference>
<accession>A0ABR7JC94</accession>
<keyword evidence="1" id="KW-0472">Membrane</keyword>
<dbReference type="RefSeq" id="WP_166132750.1">
    <property type="nucleotide sequence ID" value="NZ_JAAOBY010000001.1"/>
</dbReference>